<evidence type="ECO:0000313" key="2">
    <source>
        <dbReference type="Proteomes" id="UP000824533"/>
    </source>
</evidence>
<name>A0ACC1D3V2_9NEOP</name>
<gene>
    <name evidence="1" type="ORF">K1T71_005373</name>
</gene>
<dbReference type="EMBL" id="CM034395">
    <property type="protein sequence ID" value="KAJ0178598.1"/>
    <property type="molecule type" value="Genomic_DNA"/>
</dbReference>
<keyword evidence="2" id="KW-1185">Reference proteome</keyword>
<evidence type="ECO:0000313" key="1">
    <source>
        <dbReference type="EMBL" id="KAJ0178598.1"/>
    </source>
</evidence>
<proteinExistence type="predicted"/>
<reference evidence="1 2" key="1">
    <citation type="journal article" date="2021" name="Front. Genet.">
        <title>Chromosome-Level Genome Assembly Reveals Significant Gene Expansion in the Toll and IMD Signaling Pathways of Dendrolimus kikuchii.</title>
        <authorList>
            <person name="Zhou J."/>
            <person name="Wu P."/>
            <person name="Xiong Z."/>
            <person name="Liu N."/>
            <person name="Zhao N."/>
            <person name="Ji M."/>
            <person name="Qiu Y."/>
            <person name="Yang B."/>
        </authorList>
    </citation>
    <scope>NUCLEOTIDE SEQUENCE [LARGE SCALE GENOMIC DNA]</scope>
    <source>
        <strain evidence="1">Ann1</strain>
    </source>
</reference>
<accession>A0ACC1D3V2</accession>
<sequence length="319" mass="36682">MASKKYSLNLFEENTFKQYYYQTLSDEDSSNIDNLSIVKDSPKQKRKRDEEESLDKFFEFSKNKKKKQCSSVSRAQPNGGVAYLSTNREDACSSTHLIKIEVYELKTLAKIPSSEHWKNATIRIKYYTDDKNKHFESIKKTAYNITKEISMIDSYNVSVVDSAFGQRIISYKVKNKNQSDSVFQTPELFLELIKSDIFFLIDEPNPHHLLIMSRSLNTHKDLLSALHKLKPKYRTALLKSCDEDEINCICECIHNVLQGKVPIEEKNKKKLKNYKSVLRKLVRKGVNKARKSIIIQKGGAFLPIILGAILSGLVESLVK</sequence>
<comment type="caution">
    <text evidence="1">The sequence shown here is derived from an EMBL/GenBank/DDBJ whole genome shotgun (WGS) entry which is preliminary data.</text>
</comment>
<dbReference type="Proteomes" id="UP000824533">
    <property type="component" value="Linkage Group LG09"/>
</dbReference>
<organism evidence="1 2">
    <name type="scientific">Dendrolimus kikuchii</name>
    <dbReference type="NCBI Taxonomy" id="765133"/>
    <lineage>
        <taxon>Eukaryota</taxon>
        <taxon>Metazoa</taxon>
        <taxon>Ecdysozoa</taxon>
        <taxon>Arthropoda</taxon>
        <taxon>Hexapoda</taxon>
        <taxon>Insecta</taxon>
        <taxon>Pterygota</taxon>
        <taxon>Neoptera</taxon>
        <taxon>Endopterygota</taxon>
        <taxon>Lepidoptera</taxon>
        <taxon>Glossata</taxon>
        <taxon>Ditrysia</taxon>
        <taxon>Bombycoidea</taxon>
        <taxon>Lasiocampidae</taxon>
        <taxon>Dendrolimus</taxon>
    </lineage>
</organism>
<protein>
    <submittedName>
        <fullName evidence="1">Uncharacterized protein</fullName>
    </submittedName>
</protein>